<organism evidence="2 3">
    <name type="scientific">Pleurodeles waltl</name>
    <name type="common">Iberian ribbed newt</name>
    <dbReference type="NCBI Taxonomy" id="8319"/>
    <lineage>
        <taxon>Eukaryota</taxon>
        <taxon>Metazoa</taxon>
        <taxon>Chordata</taxon>
        <taxon>Craniata</taxon>
        <taxon>Vertebrata</taxon>
        <taxon>Euteleostomi</taxon>
        <taxon>Amphibia</taxon>
        <taxon>Batrachia</taxon>
        <taxon>Caudata</taxon>
        <taxon>Salamandroidea</taxon>
        <taxon>Salamandridae</taxon>
        <taxon>Pleurodelinae</taxon>
        <taxon>Pleurodeles</taxon>
    </lineage>
</organism>
<dbReference type="AlphaFoldDB" id="A0AAV7NGQ7"/>
<proteinExistence type="predicted"/>
<sequence length="95" mass="10920">MDATRAIDTGFPRVSVKTNNGLQKRGGGVRRRGETKGRKMPNPDPRRGRDTRTTTKQETRTQKEADSTTTQEGRDSTRNMRNPVIRKDQEEKEYK</sequence>
<feature type="compositionally biased region" description="Basic and acidic residues" evidence="1">
    <location>
        <begin position="44"/>
        <end position="78"/>
    </location>
</feature>
<protein>
    <submittedName>
        <fullName evidence="2">Uncharacterized protein</fullName>
    </submittedName>
</protein>
<keyword evidence="3" id="KW-1185">Reference proteome</keyword>
<accession>A0AAV7NGQ7</accession>
<gene>
    <name evidence="2" type="ORF">NDU88_003397</name>
</gene>
<evidence type="ECO:0000256" key="1">
    <source>
        <dbReference type="SAM" id="MobiDB-lite"/>
    </source>
</evidence>
<name>A0AAV7NGQ7_PLEWA</name>
<dbReference type="Proteomes" id="UP001066276">
    <property type="component" value="Chromosome 8"/>
</dbReference>
<evidence type="ECO:0000313" key="2">
    <source>
        <dbReference type="EMBL" id="KAJ1115171.1"/>
    </source>
</evidence>
<comment type="caution">
    <text evidence="2">The sequence shown here is derived from an EMBL/GenBank/DDBJ whole genome shotgun (WGS) entry which is preliminary data.</text>
</comment>
<feature type="compositionally biased region" description="Basic and acidic residues" evidence="1">
    <location>
        <begin position="85"/>
        <end position="95"/>
    </location>
</feature>
<evidence type="ECO:0000313" key="3">
    <source>
        <dbReference type="Proteomes" id="UP001066276"/>
    </source>
</evidence>
<dbReference type="EMBL" id="JANPWB010000012">
    <property type="protein sequence ID" value="KAJ1115171.1"/>
    <property type="molecule type" value="Genomic_DNA"/>
</dbReference>
<reference evidence="2" key="1">
    <citation type="journal article" date="2022" name="bioRxiv">
        <title>Sequencing and chromosome-scale assembly of the giantPleurodeles waltlgenome.</title>
        <authorList>
            <person name="Brown T."/>
            <person name="Elewa A."/>
            <person name="Iarovenko S."/>
            <person name="Subramanian E."/>
            <person name="Araus A.J."/>
            <person name="Petzold A."/>
            <person name="Susuki M."/>
            <person name="Suzuki K.-i.T."/>
            <person name="Hayashi T."/>
            <person name="Toyoda A."/>
            <person name="Oliveira C."/>
            <person name="Osipova E."/>
            <person name="Leigh N.D."/>
            <person name="Simon A."/>
            <person name="Yun M.H."/>
        </authorList>
    </citation>
    <scope>NUCLEOTIDE SEQUENCE</scope>
    <source>
        <strain evidence="2">20211129_DDA</strain>
        <tissue evidence="2">Liver</tissue>
    </source>
</reference>
<feature type="region of interest" description="Disordered" evidence="1">
    <location>
        <begin position="1"/>
        <end position="95"/>
    </location>
</feature>